<reference evidence="2 3" key="1">
    <citation type="journal article" date="2019" name="Appl. Environ. Microbiol.">
        <title>Genetic determinants of hydroxycinnamic acid metabolism in heterofermentative lactobacilli.</title>
        <authorList>
            <person name="Gaur G."/>
            <person name="Oh J.H."/>
            <person name="Filannino P."/>
            <person name="Gobbetti M."/>
            <person name="van Pijkeren J.P."/>
            <person name="Ganzle M.G."/>
        </authorList>
    </citation>
    <scope>NUCLEOTIDE SEQUENCE [LARGE SCALE GENOMIC DNA]</scope>
    <source>
        <strain evidence="2 3">FUA3583</strain>
    </source>
</reference>
<keyword evidence="1" id="KW-0175">Coiled coil</keyword>
<dbReference type="Proteomes" id="UP000480570">
    <property type="component" value="Unassembled WGS sequence"/>
</dbReference>
<gene>
    <name evidence="2" type="ORF">GB992_00400</name>
</gene>
<evidence type="ECO:0000313" key="3">
    <source>
        <dbReference type="Proteomes" id="UP000480570"/>
    </source>
</evidence>
<dbReference type="RefSeq" id="WP_161000744.1">
    <property type="nucleotide sequence ID" value="NZ_CP185253.1"/>
</dbReference>
<accession>A0A7C9NMS3</accession>
<dbReference type="AlphaFoldDB" id="A0A7C9NMS3"/>
<organism evidence="2 3">
    <name type="scientific">Furfurilactobacillus rossiae</name>
    <dbReference type="NCBI Taxonomy" id="231049"/>
    <lineage>
        <taxon>Bacteria</taxon>
        <taxon>Bacillati</taxon>
        <taxon>Bacillota</taxon>
        <taxon>Bacilli</taxon>
        <taxon>Lactobacillales</taxon>
        <taxon>Lactobacillaceae</taxon>
        <taxon>Furfurilactobacillus</taxon>
    </lineage>
</organism>
<evidence type="ECO:0000256" key="1">
    <source>
        <dbReference type="SAM" id="Coils"/>
    </source>
</evidence>
<protein>
    <submittedName>
        <fullName evidence="2">Uncharacterized protein</fullName>
    </submittedName>
</protein>
<feature type="coiled-coil region" evidence="1">
    <location>
        <begin position="37"/>
        <end position="67"/>
    </location>
</feature>
<proteinExistence type="predicted"/>
<comment type="caution">
    <text evidence="2">The sequence shown here is derived from an EMBL/GenBank/DDBJ whole genome shotgun (WGS) entry which is preliminary data.</text>
</comment>
<name>A0A7C9NMS3_9LACO</name>
<sequence length="70" mass="8465">MLNEDKYDYDVERLGQLRDELQRLEDNDYVTAYYKGYSSEGLTLEEVRDTIKELEQQIRQLERELDEDGE</sequence>
<dbReference type="EMBL" id="WEZT01000001">
    <property type="protein sequence ID" value="MYV04371.1"/>
    <property type="molecule type" value="Genomic_DNA"/>
</dbReference>
<evidence type="ECO:0000313" key="2">
    <source>
        <dbReference type="EMBL" id="MYV04371.1"/>
    </source>
</evidence>